<dbReference type="InterPro" id="IPR050638">
    <property type="entry name" value="AA-Vitamin_Transporters"/>
</dbReference>
<evidence type="ECO:0000256" key="4">
    <source>
        <dbReference type="ARBA" id="ARBA00022989"/>
    </source>
</evidence>
<feature type="transmembrane region" description="Helical" evidence="6">
    <location>
        <begin position="157"/>
        <end position="175"/>
    </location>
</feature>
<keyword evidence="4 6" id="KW-1133">Transmembrane helix</keyword>
<feature type="transmembrane region" description="Helical" evidence="6">
    <location>
        <begin position="218"/>
        <end position="242"/>
    </location>
</feature>
<feature type="transmembrane region" description="Helical" evidence="6">
    <location>
        <begin position="131"/>
        <end position="151"/>
    </location>
</feature>
<reference evidence="8 9" key="1">
    <citation type="submission" date="2019-03" db="EMBL/GenBank/DDBJ databases">
        <title>Freshwater and sediment microbial communities from various areas in North America, analyzing microbe dynamics in response to fracking.</title>
        <authorList>
            <person name="Lamendella R."/>
        </authorList>
    </citation>
    <scope>NUCLEOTIDE SEQUENCE [LARGE SCALE GENOMIC DNA]</scope>
    <source>
        <strain evidence="8 9">74A</strain>
    </source>
</reference>
<dbReference type="InterPro" id="IPR000620">
    <property type="entry name" value="EamA_dom"/>
</dbReference>
<keyword evidence="3 6" id="KW-0812">Transmembrane</keyword>
<evidence type="ECO:0000313" key="9">
    <source>
        <dbReference type="Proteomes" id="UP000294832"/>
    </source>
</evidence>
<dbReference type="EMBL" id="SLWF01000005">
    <property type="protein sequence ID" value="TCN87105.1"/>
    <property type="molecule type" value="Genomic_DNA"/>
</dbReference>
<evidence type="ECO:0000313" key="8">
    <source>
        <dbReference type="EMBL" id="TCN87105.1"/>
    </source>
</evidence>
<evidence type="ECO:0000256" key="1">
    <source>
        <dbReference type="ARBA" id="ARBA00004141"/>
    </source>
</evidence>
<evidence type="ECO:0000256" key="6">
    <source>
        <dbReference type="SAM" id="Phobius"/>
    </source>
</evidence>
<comment type="similarity">
    <text evidence="2">Belongs to the EamA transporter family.</text>
</comment>
<feature type="domain" description="EamA" evidence="7">
    <location>
        <begin position="8"/>
        <end position="142"/>
    </location>
</feature>
<gene>
    <name evidence="8" type="ORF">EDC91_105107</name>
</gene>
<dbReference type="PANTHER" id="PTHR32322">
    <property type="entry name" value="INNER MEMBRANE TRANSPORTER"/>
    <property type="match status" value="1"/>
</dbReference>
<sequence length="308" mass="33357">MRSDSVLKAIALLILCAFFWGSCFPIGKHALHEVHALTLVLWRFILAAICLAIYLQFTRSDKPNLTVMQWSWVVIVSAIGIGGLNLGLFTGLTLTNATNGSLIMALSPLTTSLIACIALRRLPTFAQVISLLVCLSGVLIVITNGNLASLLHMQLNQGDQMIFCGMLAWSLYTYFSQGISRWLAVIPYTLIGMICGALVIGTMIIFNPEVKPLTELTSASTVVISEVLYVAIFGTVAGYLLWINGVRRLGSATASVFFNFVPIFAVLTAFLMGQPVTQLQLLGIAVVIAGLLLPRLKLPKRTPQPCNS</sequence>
<feature type="domain" description="EamA" evidence="7">
    <location>
        <begin position="158"/>
        <end position="293"/>
    </location>
</feature>
<feature type="transmembrane region" description="Helical" evidence="6">
    <location>
        <begin position="35"/>
        <end position="55"/>
    </location>
</feature>
<comment type="caution">
    <text evidence="8">The sequence shown here is derived from an EMBL/GenBank/DDBJ whole genome shotgun (WGS) entry which is preliminary data.</text>
</comment>
<accession>A0A4R2FIR1</accession>
<feature type="transmembrane region" description="Helical" evidence="6">
    <location>
        <begin position="279"/>
        <end position="296"/>
    </location>
</feature>
<feature type="transmembrane region" description="Helical" evidence="6">
    <location>
        <begin position="101"/>
        <end position="119"/>
    </location>
</feature>
<evidence type="ECO:0000256" key="5">
    <source>
        <dbReference type="ARBA" id="ARBA00023136"/>
    </source>
</evidence>
<dbReference type="AlphaFoldDB" id="A0A4R2FIR1"/>
<dbReference type="Proteomes" id="UP000294832">
    <property type="component" value="Unassembled WGS sequence"/>
</dbReference>
<dbReference type="SUPFAM" id="SSF103481">
    <property type="entry name" value="Multidrug resistance efflux transporter EmrE"/>
    <property type="match status" value="2"/>
</dbReference>
<keyword evidence="5 6" id="KW-0472">Membrane</keyword>
<feature type="transmembrane region" description="Helical" evidence="6">
    <location>
        <begin position="67"/>
        <end position="89"/>
    </location>
</feature>
<dbReference type="GO" id="GO:0016020">
    <property type="term" value="C:membrane"/>
    <property type="evidence" value="ECO:0007669"/>
    <property type="project" value="UniProtKB-SubCell"/>
</dbReference>
<dbReference type="InterPro" id="IPR037185">
    <property type="entry name" value="EmrE-like"/>
</dbReference>
<organism evidence="8 9">
    <name type="scientific">Shewanella fodinae</name>
    <dbReference type="NCBI Taxonomy" id="552357"/>
    <lineage>
        <taxon>Bacteria</taxon>
        <taxon>Pseudomonadati</taxon>
        <taxon>Pseudomonadota</taxon>
        <taxon>Gammaproteobacteria</taxon>
        <taxon>Alteromonadales</taxon>
        <taxon>Shewanellaceae</taxon>
        <taxon>Shewanella</taxon>
    </lineage>
</organism>
<keyword evidence="9" id="KW-1185">Reference proteome</keyword>
<dbReference type="PANTHER" id="PTHR32322:SF2">
    <property type="entry name" value="EAMA DOMAIN-CONTAINING PROTEIN"/>
    <property type="match status" value="1"/>
</dbReference>
<feature type="transmembrane region" description="Helical" evidence="6">
    <location>
        <begin position="254"/>
        <end position="273"/>
    </location>
</feature>
<comment type="subcellular location">
    <subcellularLocation>
        <location evidence="1">Membrane</location>
        <topology evidence="1">Multi-pass membrane protein</topology>
    </subcellularLocation>
</comment>
<evidence type="ECO:0000256" key="3">
    <source>
        <dbReference type="ARBA" id="ARBA00022692"/>
    </source>
</evidence>
<feature type="transmembrane region" description="Helical" evidence="6">
    <location>
        <begin position="182"/>
        <end position="206"/>
    </location>
</feature>
<dbReference type="RefSeq" id="WP_133038275.1">
    <property type="nucleotide sequence ID" value="NZ_SLWF01000005.1"/>
</dbReference>
<evidence type="ECO:0000256" key="2">
    <source>
        <dbReference type="ARBA" id="ARBA00007362"/>
    </source>
</evidence>
<dbReference type="OrthoDB" id="4167046at2"/>
<evidence type="ECO:0000259" key="7">
    <source>
        <dbReference type="Pfam" id="PF00892"/>
    </source>
</evidence>
<name>A0A4R2FIR1_9GAMM</name>
<proteinExistence type="inferred from homology"/>
<dbReference type="Pfam" id="PF00892">
    <property type="entry name" value="EamA"/>
    <property type="match status" value="2"/>
</dbReference>
<protein>
    <submittedName>
        <fullName evidence="8">Threonine/homoserine efflux transporter RhtA</fullName>
    </submittedName>
</protein>
<dbReference type="PROSITE" id="PS51257">
    <property type="entry name" value="PROKAR_LIPOPROTEIN"/>
    <property type="match status" value="1"/>
</dbReference>